<dbReference type="OrthoDB" id="3716589at2"/>
<keyword evidence="3" id="KW-1185">Reference proteome</keyword>
<dbReference type="STRING" id="1688.BCUN_0925"/>
<comment type="caution">
    <text evidence="2">The sequence shown here is derived from an EMBL/GenBank/DDBJ whole genome shotgun (WGS) entry which is preliminary data.</text>
</comment>
<name>A0A087AQ99_9BIFI</name>
<dbReference type="eggNOG" id="ENOG50340R4">
    <property type="taxonomic scope" value="Bacteria"/>
</dbReference>
<sequence length="361" mass="37805">MRLRSILSEAMRNIGTGTAHALLLFVLVALSGTLLGGYEAATVTAQEREALTRVQAYADVDTVVGGTVDGAACDALAQDDAAFGQSGALRAGDEVALASTPGKVLQTYEVTPGMLALVAAGTSSGAEQVDASGVWVPQDVANDFGLVPGASVMTDHGAMDVAGVYEWPNDGRDTRFAYTFLVPQSTTDGTYHECWAKQWPHAEANSQLLYATLVAGQGQTQAGIMAINKGFDSHYDAAASYVQRVTRWMPWLGLVLGVAIGVLAVRRRRLEYAGALHSGQSKGAQLCAIAIEAFVWAGLGALCACALIVSLTQRTAPVDAWAVCATALRTPLAVAAGSVATAVLTGLTIRQSQLFKLFKRR</sequence>
<dbReference type="RefSeq" id="WP_033516728.1">
    <property type="nucleotide sequence ID" value="NZ_JGYV01000017.1"/>
</dbReference>
<dbReference type="Proteomes" id="UP000029067">
    <property type="component" value="Unassembled WGS sequence"/>
</dbReference>
<proteinExistence type="predicted"/>
<keyword evidence="1" id="KW-0812">Transmembrane</keyword>
<keyword evidence="1" id="KW-1133">Transmembrane helix</keyword>
<gene>
    <name evidence="2" type="ORF">BCUN_0925</name>
</gene>
<dbReference type="EMBL" id="JGYV01000017">
    <property type="protein sequence ID" value="KFI60949.1"/>
    <property type="molecule type" value="Genomic_DNA"/>
</dbReference>
<evidence type="ECO:0000256" key="1">
    <source>
        <dbReference type="SAM" id="Phobius"/>
    </source>
</evidence>
<reference evidence="2 3" key="1">
    <citation type="submission" date="2014-03" db="EMBL/GenBank/DDBJ databases">
        <title>Genomics of Bifidobacteria.</title>
        <authorList>
            <person name="Ventura M."/>
            <person name="Milani C."/>
            <person name="Lugli G.A."/>
        </authorList>
    </citation>
    <scope>NUCLEOTIDE SEQUENCE [LARGE SCALE GENOMIC DNA]</scope>
    <source>
        <strain evidence="2 3">LMG 10738</strain>
    </source>
</reference>
<evidence type="ECO:0000313" key="2">
    <source>
        <dbReference type="EMBL" id="KFI60949.1"/>
    </source>
</evidence>
<evidence type="ECO:0000313" key="3">
    <source>
        <dbReference type="Proteomes" id="UP000029067"/>
    </source>
</evidence>
<organism evidence="2 3">
    <name type="scientific">Bifidobacterium cuniculi</name>
    <dbReference type="NCBI Taxonomy" id="1688"/>
    <lineage>
        <taxon>Bacteria</taxon>
        <taxon>Bacillati</taxon>
        <taxon>Actinomycetota</taxon>
        <taxon>Actinomycetes</taxon>
        <taxon>Bifidobacteriales</taxon>
        <taxon>Bifidobacteriaceae</taxon>
        <taxon>Bifidobacterium</taxon>
    </lineage>
</organism>
<keyword evidence="1" id="KW-0472">Membrane</keyword>
<feature type="transmembrane region" description="Helical" evidence="1">
    <location>
        <begin position="286"/>
        <end position="311"/>
    </location>
</feature>
<protein>
    <submittedName>
        <fullName evidence="2">ABC transporter ATP-binding protein</fullName>
    </submittedName>
</protein>
<dbReference type="GO" id="GO:0005524">
    <property type="term" value="F:ATP binding"/>
    <property type="evidence" value="ECO:0007669"/>
    <property type="project" value="UniProtKB-KW"/>
</dbReference>
<keyword evidence="2" id="KW-0067">ATP-binding</keyword>
<accession>A0A087AQ99</accession>
<feature type="transmembrane region" description="Helical" evidence="1">
    <location>
        <begin position="331"/>
        <end position="349"/>
    </location>
</feature>
<feature type="transmembrane region" description="Helical" evidence="1">
    <location>
        <begin position="248"/>
        <end position="265"/>
    </location>
</feature>
<keyword evidence="2" id="KW-0547">Nucleotide-binding</keyword>
<dbReference type="AlphaFoldDB" id="A0A087AQ99"/>